<comment type="caution">
    <text evidence="8">The sequence shown here is derived from an EMBL/GenBank/DDBJ whole genome shotgun (WGS) entry which is preliminary data.</text>
</comment>
<evidence type="ECO:0000256" key="3">
    <source>
        <dbReference type="ARBA" id="ARBA00022833"/>
    </source>
</evidence>
<dbReference type="InterPro" id="IPR036443">
    <property type="entry name" value="Znf_RanBP2_sf"/>
</dbReference>
<evidence type="ECO:0000313" key="8">
    <source>
        <dbReference type="EMBL" id="OMO76672.1"/>
    </source>
</evidence>
<reference evidence="9" key="1">
    <citation type="submission" date="2013-09" db="EMBL/GenBank/DDBJ databases">
        <title>Corchorus olitorius genome sequencing.</title>
        <authorList>
            <person name="Alam M."/>
            <person name="Haque M.S."/>
            <person name="Islam M.S."/>
            <person name="Emdad E.M."/>
            <person name="Islam M.M."/>
            <person name="Ahmed B."/>
            <person name="Halim A."/>
            <person name="Hossen Q.M.M."/>
            <person name="Hossain M.Z."/>
            <person name="Ahmed R."/>
            <person name="Khan M.M."/>
            <person name="Islam R."/>
            <person name="Rashid M.M."/>
            <person name="Khan S.A."/>
            <person name="Rahman M.S."/>
            <person name="Alam M."/>
            <person name="Yahiya A.S."/>
            <person name="Khan M.S."/>
            <person name="Azam M.S."/>
            <person name="Haque T."/>
            <person name="Lashkar M.Z.H."/>
            <person name="Akhand A.I."/>
            <person name="Morshed G."/>
            <person name="Roy S."/>
            <person name="Uddin K.S."/>
            <person name="Rabeya T."/>
            <person name="Hossain A.S."/>
            <person name="Chowdhury A."/>
            <person name="Snigdha A.R."/>
            <person name="Mortoza M.S."/>
            <person name="Matin S.A."/>
            <person name="Hoque S.M.E."/>
            <person name="Islam M.K."/>
            <person name="Roy D.K."/>
            <person name="Haider R."/>
            <person name="Moosa M.M."/>
            <person name="Elias S.M."/>
            <person name="Hasan A.M."/>
            <person name="Jahan S."/>
            <person name="Shafiuddin M."/>
            <person name="Mahmood N."/>
            <person name="Shommy N.S."/>
        </authorList>
    </citation>
    <scope>NUCLEOTIDE SEQUENCE [LARGE SCALE GENOMIC DNA]</scope>
    <source>
        <strain evidence="9">cv. O-4</strain>
    </source>
</reference>
<feature type="domain" description="RanBP2-type" evidence="7">
    <location>
        <begin position="48"/>
        <end position="79"/>
    </location>
</feature>
<evidence type="ECO:0000256" key="1">
    <source>
        <dbReference type="ARBA" id="ARBA00022723"/>
    </source>
</evidence>
<proteinExistence type="predicted"/>
<evidence type="ECO:0000256" key="5">
    <source>
        <dbReference type="SAM" id="Coils"/>
    </source>
</evidence>
<organism evidence="8 9">
    <name type="scientific">Corchorus olitorius</name>
    <dbReference type="NCBI Taxonomy" id="93759"/>
    <lineage>
        <taxon>Eukaryota</taxon>
        <taxon>Viridiplantae</taxon>
        <taxon>Streptophyta</taxon>
        <taxon>Embryophyta</taxon>
        <taxon>Tracheophyta</taxon>
        <taxon>Spermatophyta</taxon>
        <taxon>Magnoliopsida</taxon>
        <taxon>eudicotyledons</taxon>
        <taxon>Gunneridae</taxon>
        <taxon>Pentapetalae</taxon>
        <taxon>rosids</taxon>
        <taxon>malvids</taxon>
        <taxon>Malvales</taxon>
        <taxon>Malvaceae</taxon>
        <taxon>Grewioideae</taxon>
        <taxon>Apeibeae</taxon>
        <taxon>Corchorus</taxon>
    </lineage>
</organism>
<feature type="coiled-coil region" evidence="5">
    <location>
        <begin position="206"/>
        <end position="233"/>
    </location>
</feature>
<dbReference type="PROSITE" id="PS50199">
    <property type="entry name" value="ZF_RANBP2_2"/>
    <property type="match status" value="3"/>
</dbReference>
<evidence type="ECO:0000256" key="6">
    <source>
        <dbReference type="SAM" id="MobiDB-lite"/>
    </source>
</evidence>
<keyword evidence="2 4" id="KW-0863">Zinc-finger</keyword>
<dbReference type="PROSITE" id="PS01358">
    <property type="entry name" value="ZF_RANBP2_1"/>
    <property type="match status" value="3"/>
</dbReference>
<dbReference type="Gene3D" id="4.10.1060.10">
    <property type="entry name" value="Zinc finger, RanBP2-type"/>
    <property type="match status" value="3"/>
</dbReference>
<dbReference type="InterPro" id="IPR004158">
    <property type="entry name" value="DUF247_pln"/>
</dbReference>
<gene>
    <name evidence="8" type="ORF">COLO4_25495</name>
</gene>
<dbReference type="SUPFAM" id="SSF90209">
    <property type="entry name" value="Ran binding protein zinc finger-like"/>
    <property type="match status" value="3"/>
</dbReference>
<dbReference type="FunFam" id="4.10.1060.10:FF:000023">
    <property type="entry name" value="Ran-binding zinc finger protein"/>
    <property type="match status" value="2"/>
</dbReference>
<evidence type="ECO:0000313" key="9">
    <source>
        <dbReference type="Proteomes" id="UP000187203"/>
    </source>
</evidence>
<feature type="region of interest" description="Disordered" evidence="6">
    <location>
        <begin position="725"/>
        <end position="754"/>
    </location>
</feature>
<accession>A0A1R3I262</accession>
<dbReference type="InterPro" id="IPR001876">
    <property type="entry name" value="Znf_RanBP2"/>
</dbReference>
<keyword evidence="9" id="KW-1185">Reference proteome</keyword>
<keyword evidence="1" id="KW-0479">Metal-binding</keyword>
<feature type="domain" description="RanBP2-type" evidence="7">
    <location>
        <begin position="3"/>
        <end position="32"/>
    </location>
</feature>
<dbReference type="STRING" id="93759.A0A1R3I262"/>
<dbReference type="PANTHER" id="PTHR31170">
    <property type="entry name" value="BNAC04G53230D PROTEIN"/>
    <property type="match status" value="1"/>
</dbReference>
<keyword evidence="5" id="KW-0175">Coiled coil</keyword>
<dbReference type="SMART" id="SM00547">
    <property type="entry name" value="ZnF_RBZ"/>
    <property type="match status" value="3"/>
</dbReference>
<evidence type="ECO:0000256" key="2">
    <source>
        <dbReference type="ARBA" id="ARBA00022771"/>
    </source>
</evidence>
<feature type="compositionally biased region" description="Polar residues" evidence="6">
    <location>
        <begin position="744"/>
        <end position="754"/>
    </location>
</feature>
<evidence type="ECO:0000259" key="7">
    <source>
        <dbReference type="PROSITE" id="PS50199"/>
    </source>
</evidence>
<name>A0A1R3I262_9ROSI</name>
<evidence type="ECO:0000256" key="4">
    <source>
        <dbReference type="PROSITE-ProRule" id="PRU00322"/>
    </source>
</evidence>
<protein>
    <submittedName>
        <fullName evidence="8">Zinc finger, RanBP2-type</fullName>
    </submittedName>
</protein>
<dbReference type="EMBL" id="AWUE01019065">
    <property type="protein sequence ID" value="OMO76672.1"/>
    <property type="molecule type" value="Genomic_DNA"/>
</dbReference>
<dbReference type="GO" id="GO:0008270">
    <property type="term" value="F:zinc ion binding"/>
    <property type="evidence" value="ECO:0007669"/>
    <property type="project" value="UniProtKB-KW"/>
</dbReference>
<sequence>MSRPGDWNCRACQHLNFQRREYCQRCGESRFGGRGGSSFGFTTGPNVRPGDWYCAVGNCGAHNFASRSSCFICGAFKDDSAGGFGGKGGSYLGFTTGSGFKTGDWLCKAINCGEHNYASRSSCFKCGAFKDDTTGNFVCDIPRSKAFGGNRSDLKSGGAFKDDSSKAFGGNRPDLKSGDRICTRKKFEEDWDDHDLDESLRIRQDVRQEADKLDVLGSNLDSAEDNEKRAEDLIPTSQTQMSSISEVNIRPDKIEGEIIPSKSGASIKIEEEQVDKDGGDTSASNTWFPCIFRTPLPKFQFFQAPELVSIGPYHSGNNLPLDKYKYSFLDKFLSRTRNQGKDLAFYVRQLMTLEWRARKCYSEDLSMASPDFVEMMLLDACVIIEVLRYFGKSDQELGHGGFLVPIEPWQIPILVRDLLILENQIPFFVLDKLFELSDIDGSEEGTATLITMALEFFNLAFPISLDFVSKFNHLELEVPKHLLDLFLQTIRPSNPSTNSLSLFSKTYQLIVSTVSDLGLINYRNRRNPVLVSGKADATGSKQEVSEPSTSKTAKLEKVHVHVLGSASELRKSGIRFMPRRSDRFTDIRFKNGVLEIPPITINDLFMAILINCVGFEHFCSGSGCSQDLTAYACFMSGLITSAADVECLSSDGIISSFSDQIEKVLSFFDDLRFKISGSDITLQDCCLSKTAMDINKTYSTFSGLGSYFLLQSMILLRAQAYNAVSGPSSTTPAPVTRSKRQTMAPKSTSALELE</sequence>
<dbReference type="Pfam" id="PF03140">
    <property type="entry name" value="DUF247"/>
    <property type="match status" value="1"/>
</dbReference>
<dbReference type="PANTHER" id="PTHR31170:SF25">
    <property type="entry name" value="BNAA09G04570D PROTEIN"/>
    <property type="match status" value="1"/>
</dbReference>
<dbReference type="Pfam" id="PF00641">
    <property type="entry name" value="Zn_ribbon_RanBP"/>
    <property type="match status" value="3"/>
</dbReference>
<keyword evidence="3" id="KW-0862">Zinc</keyword>
<dbReference type="AlphaFoldDB" id="A0A1R3I262"/>
<dbReference type="Proteomes" id="UP000187203">
    <property type="component" value="Unassembled WGS sequence"/>
</dbReference>
<feature type="domain" description="RanBP2-type" evidence="7">
    <location>
        <begin position="101"/>
        <end position="132"/>
    </location>
</feature>
<dbReference type="OrthoDB" id="967338at2759"/>